<evidence type="ECO:0000259" key="7">
    <source>
        <dbReference type="Pfam" id="PF07669"/>
    </source>
</evidence>
<gene>
    <name evidence="8" type="ORF">EBN03_25435</name>
</gene>
<comment type="catalytic activity">
    <reaction evidence="5">
        <text>a 2'-deoxyadenosine in DNA + S-adenosyl-L-methionine = an N(6)-methyl-2'-deoxyadenosine in DNA + S-adenosyl-L-homocysteine + H(+)</text>
        <dbReference type="Rhea" id="RHEA:15197"/>
        <dbReference type="Rhea" id="RHEA-COMP:12418"/>
        <dbReference type="Rhea" id="RHEA-COMP:12419"/>
        <dbReference type="ChEBI" id="CHEBI:15378"/>
        <dbReference type="ChEBI" id="CHEBI:57856"/>
        <dbReference type="ChEBI" id="CHEBI:59789"/>
        <dbReference type="ChEBI" id="CHEBI:90615"/>
        <dbReference type="ChEBI" id="CHEBI:90616"/>
        <dbReference type="EC" id="2.1.1.72"/>
    </reaction>
</comment>
<accession>A0A3M2KWX2</accession>
<dbReference type="InterPro" id="IPR029063">
    <property type="entry name" value="SAM-dependent_MTases_sf"/>
</dbReference>
<evidence type="ECO:0000313" key="9">
    <source>
        <dbReference type="Proteomes" id="UP000279275"/>
    </source>
</evidence>
<dbReference type="Pfam" id="PF07669">
    <property type="entry name" value="Eco57I"/>
    <property type="match status" value="1"/>
</dbReference>
<keyword evidence="9" id="KW-1185">Reference proteome</keyword>
<dbReference type="CDD" id="cd02440">
    <property type="entry name" value="AdoMet_MTases"/>
    <property type="match status" value="1"/>
</dbReference>
<organism evidence="8 9">
    <name type="scientific">Nocardia stercoris</name>
    <dbReference type="NCBI Taxonomy" id="2483361"/>
    <lineage>
        <taxon>Bacteria</taxon>
        <taxon>Bacillati</taxon>
        <taxon>Actinomycetota</taxon>
        <taxon>Actinomycetes</taxon>
        <taxon>Mycobacteriales</taxon>
        <taxon>Nocardiaceae</taxon>
        <taxon>Nocardia</taxon>
    </lineage>
</organism>
<feature type="region of interest" description="Disordered" evidence="6">
    <location>
        <begin position="1"/>
        <end position="28"/>
    </location>
</feature>
<dbReference type="RefSeq" id="WP_122190663.1">
    <property type="nucleotide sequence ID" value="NZ_RFFH01000014.1"/>
</dbReference>
<dbReference type="EMBL" id="RFFH01000014">
    <property type="protein sequence ID" value="RMI29544.1"/>
    <property type="molecule type" value="Genomic_DNA"/>
</dbReference>
<evidence type="ECO:0000256" key="1">
    <source>
        <dbReference type="ARBA" id="ARBA00011900"/>
    </source>
</evidence>
<keyword evidence="2 8" id="KW-0489">Methyltransferase</keyword>
<evidence type="ECO:0000256" key="3">
    <source>
        <dbReference type="ARBA" id="ARBA00022679"/>
    </source>
</evidence>
<dbReference type="Proteomes" id="UP000279275">
    <property type="component" value="Unassembled WGS sequence"/>
</dbReference>
<feature type="region of interest" description="Disordered" evidence="6">
    <location>
        <begin position="316"/>
        <end position="338"/>
    </location>
</feature>
<comment type="caution">
    <text evidence="8">The sequence shown here is derived from an EMBL/GenBank/DDBJ whole genome shotgun (WGS) entry which is preliminary data.</text>
</comment>
<evidence type="ECO:0000256" key="6">
    <source>
        <dbReference type="SAM" id="MobiDB-lite"/>
    </source>
</evidence>
<evidence type="ECO:0000256" key="4">
    <source>
        <dbReference type="ARBA" id="ARBA00022691"/>
    </source>
</evidence>
<dbReference type="InterPro" id="IPR050953">
    <property type="entry name" value="N4_N6_ade-DNA_methylase"/>
</dbReference>
<name>A0A3M2KWX2_9NOCA</name>
<dbReference type="EC" id="2.1.1.72" evidence="1"/>
<dbReference type="AlphaFoldDB" id="A0A3M2KWX2"/>
<feature type="domain" description="Type II methyltransferase M.TaqI-like" evidence="7">
    <location>
        <begin position="119"/>
        <end position="215"/>
    </location>
</feature>
<evidence type="ECO:0000256" key="5">
    <source>
        <dbReference type="ARBA" id="ARBA00047942"/>
    </source>
</evidence>
<proteinExistence type="predicted"/>
<dbReference type="PANTHER" id="PTHR33841:SF1">
    <property type="entry name" value="DNA METHYLTRANSFERASE A"/>
    <property type="match status" value="1"/>
</dbReference>
<evidence type="ECO:0000256" key="2">
    <source>
        <dbReference type="ARBA" id="ARBA00022603"/>
    </source>
</evidence>
<dbReference type="SUPFAM" id="SSF53335">
    <property type="entry name" value="S-adenosyl-L-methionine-dependent methyltransferases"/>
    <property type="match status" value="1"/>
</dbReference>
<dbReference type="PANTHER" id="PTHR33841">
    <property type="entry name" value="DNA METHYLTRANSFERASE YEEA-RELATED"/>
    <property type="match status" value="1"/>
</dbReference>
<dbReference type="GO" id="GO:0009007">
    <property type="term" value="F:site-specific DNA-methyltransferase (adenine-specific) activity"/>
    <property type="evidence" value="ECO:0007669"/>
    <property type="project" value="UniProtKB-EC"/>
</dbReference>
<keyword evidence="3 8" id="KW-0808">Transferase</keyword>
<dbReference type="Gene3D" id="3.40.50.150">
    <property type="entry name" value="Vaccinia Virus protein VP39"/>
    <property type="match status" value="1"/>
</dbReference>
<keyword evidence="4" id="KW-0949">S-adenosyl-L-methionine</keyword>
<dbReference type="OrthoDB" id="32195at2"/>
<dbReference type="PRINTS" id="PR00507">
    <property type="entry name" value="N12N6MTFRASE"/>
</dbReference>
<dbReference type="InterPro" id="IPR011639">
    <property type="entry name" value="MethylTrfase_TaqI-like_dom"/>
</dbReference>
<dbReference type="PROSITE" id="PS00092">
    <property type="entry name" value="N6_MTASE"/>
    <property type="match status" value="1"/>
</dbReference>
<dbReference type="GO" id="GO:0006304">
    <property type="term" value="P:DNA modification"/>
    <property type="evidence" value="ECO:0007669"/>
    <property type="project" value="InterPro"/>
</dbReference>
<sequence length="609" mass="66491">MGGRADSPASDRRAAAAAGPDPRKRHGRHYTPAPLAVFLAERVLEHVVPGERIRILDPACGDGELLTAVREVAARRFPGVRCDLVGYDLDPAAVRAARGREPDAQWHHGDFLGTATSLADCSFDAVITNPPYVRTQQLGAATSQLLRRQFGLRGRIDLTHPFVAVVPRLLRPDGVLGLLCANRFLTTRAGANLRAVLSGDLTPVELYDLGDTRLFEAAVLPAVTVAVRSGCPAVPGAGGRSHRSPCRYVSVYEVTDAESVCGTDLFAALLGAEDAVVRHNGRVVEVRVGVLHAGDIAPSRAAGSGPWAGDTAALGASEVGRRDARDAARPGGVESAPPWRLSQPEVDAWLRRIADGTWRTFGEVARIRVGIKTTADRVFISDRWAESRPRPEPELLFDLLTHHDLDPWRVRRERPRQVLYPYDVTRSRRTPIDLREFPGAAAYLAQHRAELGARRYLTESGREWFEIWVPQRPQLWRAPKLVFPDISVTPRFALDRSGAIVNGDCYWISLGDLPDVGAVDAGELACLLMAVANSALGLRFYDAVCGNRLYSGRRRWITQYVARLPIPDPAGPAARSLARWVRAAVEAGTGPDQVELDQRVAAAFRTAIR</sequence>
<feature type="compositionally biased region" description="Basic and acidic residues" evidence="6">
    <location>
        <begin position="319"/>
        <end position="328"/>
    </location>
</feature>
<protein>
    <recommendedName>
        <fullName evidence="1">site-specific DNA-methyltransferase (adenine-specific)</fullName>
        <ecNumber evidence="1">2.1.1.72</ecNumber>
    </recommendedName>
</protein>
<reference evidence="8 9" key="1">
    <citation type="submission" date="2018-10" db="EMBL/GenBank/DDBJ databases">
        <title>Isolation from cow dung.</title>
        <authorList>
            <person name="Ling L."/>
        </authorList>
    </citation>
    <scope>NUCLEOTIDE SEQUENCE [LARGE SCALE GENOMIC DNA]</scope>
    <source>
        <strain evidence="8 9">NEAU-LL90</strain>
    </source>
</reference>
<dbReference type="GO" id="GO:0032259">
    <property type="term" value="P:methylation"/>
    <property type="evidence" value="ECO:0007669"/>
    <property type="project" value="UniProtKB-KW"/>
</dbReference>
<evidence type="ECO:0000313" key="8">
    <source>
        <dbReference type="EMBL" id="RMI29544.1"/>
    </source>
</evidence>
<dbReference type="InterPro" id="IPR002052">
    <property type="entry name" value="DNA_methylase_N6_adenine_CS"/>
</dbReference>
<dbReference type="GO" id="GO:0003676">
    <property type="term" value="F:nucleic acid binding"/>
    <property type="evidence" value="ECO:0007669"/>
    <property type="project" value="InterPro"/>
</dbReference>